<dbReference type="EMBL" id="CP002546">
    <property type="protein sequence ID" value="ADY57914.1"/>
    <property type="molecule type" value="Genomic_DNA"/>
</dbReference>
<accession>F0SPL0</accession>
<feature type="signal peptide" evidence="1">
    <location>
        <begin position="1"/>
        <end position="18"/>
    </location>
</feature>
<gene>
    <name evidence="3" type="ordered locus">Plabr_0285</name>
</gene>
<dbReference type="eggNOG" id="COG0265">
    <property type="taxonomic scope" value="Bacteria"/>
</dbReference>
<dbReference type="AlphaFoldDB" id="F0SPL0"/>
<dbReference type="InterPro" id="IPR001478">
    <property type="entry name" value="PDZ"/>
</dbReference>
<name>F0SPL0_RUBBR</name>
<dbReference type="HOGENOM" id="CLU_091695_0_0_0"/>
<proteinExistence type="predicted"/>
<dbReference type="Gene3D" id="2.30.42.10">
    <property type="match status" value="1"/>
</dbReference>
<dbReference type="OrthoDB" id="265657at2"/>
<protein>
    <submittedName>
        <fullName evidence="3">PDZ/DHR/GLGF domain protein</fullName>
    </submittedName>
</protein>
<evidence type="ECO:0000256" key="1">
    <source>
        <dbReference type="SAM" id="SignalP"/>
    </source>
</evidence>
<feature type="chain" id="PRO_5003256559" evidence="1">
    <location>
        <begin position="19"/>
        <end position="197"/>
    </location>
</feature>
<dbReference type="RefSeq" id="WP_013626658.1">
    <property type="nucleotide sequence ID" value="NC_015174.1"/>
</dbReference>
<reference evidence="4" key="1">
    <citation type="submission" date="2011-02" db="EMBL/GenBank/DDBJ databases">
        <title>The complete genome of Planctomyces brasiliensis DSM 5305.</title>
        <authorList>
            <person name="Lucas S."/>
            <person name="Copeland A."/>
            <person name="Lapidus A."/>
            <person name="Bruce D."/>
            <person name="Goodwin L."/>
            <person name="Pitluck S."/>
            <person name="Kyrpides N."/>
            <person name="Mavromatis K."/>
            <person name="Pagani I."/>
            <person name="Ivanova N."/>
            <person name="Ovchinnikova G."/>
            <person name="Lu M."/>
            <person name="Detter J.C."/>
            <person name="Han C."/>
            <person name="Land M."/>
            <person name="Hauser L."/>
            <person name="Markowitz V."/>
            <person name="Cheng J.-F."/>
            <person name="Hugenholtz P."/>
            <person name="Woyke T."/>
            <person name="Wu D."/>
            <person name="Tindall B."/>
            <person name="Pomrenke H.G."/>
            <person name="Brambilla E."/>
            <person name="Klenk H.-P."/>
            <person name="Eisen J.A."/>
        </authorList>
    </citation>
    <scope>NUCLEOTIDE SEQUENCE [LARGE SCALE GENOMIC DNA]</scope>
    <source>
        <strain evidence="4">ATCC 49424 / DSM 5305 / JCM 21570 / NBRC 103401 / IFAM 1448</strain>
    </source>
</reference>
<keyword evidence="1" id="KW-0732">Signal</keyword>
<dbReference type="Proteomes" id="UP000006860">
    <property type="component" value="Chromosome"/>
</dbReference>
<dbReference type="KEGG" id="pbs:Plabr_0285"/>
<evidence type="ECO:0000313" key="3">
    <source>
        <dbReference type="EMBL" id="ADY57914.1"/>
    </source>
</evidence>
<evidence type="ECO:0000259" key="2">
    <source>
        <dbReference type="SMART" id="SM00228"/>
    </source>
</evidence>
<evidence type="ECO:0000313" key="4">
    <source>
        <dbReference type="Proteomes" id="UP000006860"/>
    </source>
</evidence>
<sequence length="197" mass="21689">MSKFIFSAVAALSLVAFASVSADAGGCGSGYKKNYGHNYGHNYNYRRPVYHKTYAKPIVHERVVEKPVIREVVVEKPIIKEVIVEKPVIKEVVVEKPVIQEVVVEKPAPPLPSLGFFGVICPEGMLVKEVRPNTEACRLGLQPGDVIKSFDDMRILCEDDWVISLQRAGDVACLKVIPCGEHALVEMHAQLAAGFAY</sequence>
<dbReference type="SUPFAM" id="SSF50156">
    <property type="entry name" value="PDZ domain-like"/>
    <property type="match status" value="1"/>
</dbReference>
<dbReference type="SMART" id="SM00228">
    <property type="entry name" value="PDZ"/>
    <property type="match status" value="1"/>
</dbReference>
<organism evidence="3 4">
    <name type="scientific">Rubinisphaera brasiliensis (strain ATCC 49424 / DSM 5305 / JCM 21570 / IAM 15109 / NBRC 103401 / IFAM 1448)</name>
    <name type="common">Planctomyces brasiliensis</name>
    <dbReference type="NCBI Taxonomy" id="756272"/>
    <lineage>
        <taxon>Bacteria</taxon>
        <taxon>Pseudomonadati</taxon>
        <taxon>Planctomycetota</taxon>
        <taxon>Planctomycetia</taxon>
        <taxon>Planctomycetales</taxon>
        <taxon>Planctomycetaceae</taxon>
        <taxon>Rubinisphaera</taxon>
    </lineage>
</organism>
<keyword evidence="4" id="KW-1185">Reference proteome</keyword>
<dbReference type="InterPro" id="IPR036034">
    <property type="entry name" value="PDZ_sf"/>
</dbReference>
<feature type="domain" description="PDZ" evidence="2">
    <location>
        <begin position="112"/>
        <end position="180"/>
    </location>
</feature>